<dbReference type="GO" id="GO:0003700">
    <property type="term" value="F:DNA-binding transcription factor activity"/>
    <property type="evidence" value="ECO:0007669"/>
    <property type="project" value="InterPro"/>
</dbReference>
<sequence>MDENLKVMKALSDKSRIKIVKLLLSHNLCVGSLAKNIGLSEAAVSQHLKVLRKAGVVIGEKRGYYTHYLINKDVIYHLSHELRSLVDNPPAVKICCQHKKKGREIND</sequence>
<dbReference type="InterPro" id="IPR011991">
    <property type="entry name" value="ArsR-like_HTH"/>
</dbReference>
<dbReference type="InterPro" id="IPR036390">
    <property type="entry name" value="WH_DNA-bd_sf"/>
</dbReference>
<organism evidence="5">
    <name type="scientific">Proteinivorax hydrogeniformans</name>
    <dbReference type="NCBI Taxonomy" id="1826727"/>
    <lineage>
        <taxon>Bacteria</taxon>
        <taxon>Bacillati</taxon>
        <taxon>Bacillota</taxon>
        <taxon>Clostridia</taxon>
        <taxon>Eubacteriales</taxon>
        <taxon>Proteinivoracaceae</taxon>
        <taxon>Proteinivorax</taxon>
    </lineage>
</organism>
<accession>A0AAU8HT22</accession>
<name>A0AAU8HT22_9FIRM</name>
<evidence type="ECO:0000256" key="1">
    <source>
        <dbReference type="ARBA" id="ARBA00023015"/>
    </source>
</evidence>
<dbReference type="PANTHER" id="PTHR33154">
    <property type="entry name" value="TRANSCRIPTIONAL REGULATOR, ARSR FAMILY"/>
    <property type="match status" value="1"/>
</dbReference>
<evidence type="ECO:0000256" key="3">
    <source>
        <dbReference type="ARBA" id="ARBA00023163"/>
    </source>
</evidence>
<dbReference type="PROSITE" id="PS50987">
    <property type="entry name" value="HTH_ARSR_2"/>
    <property type="match status" value="1"/>
</dbReference>
<feature type="domain" description="HTH arsR-type" evidence="4">
    <location>
        <begin position="1"/>
        <end position="93"/>
    </location>
</feature>
<dbReference type="PANTHER" id="PTHR33154:SF33">
    <property type="entry name" value="TRANSCRIPTIONAL REPRESSOR SDPR"/>
    <property type="match status" value="1"/>
</dbReference>
<keyword evidence="1" id="KW-0805">Transcription regulation</keyword>
<dbReference type="InterPro" id="IPR051081">
    <property type="entry name" value="HTH_MetalResp_TranReg"/>
</dbReference>
<evidence type="ECO:0000256" key="2">
    <source>
        <dbReference type="ARBA" id="ARBA00023125"/>
    </source>
</evidence>
<gene>
    <name evidence="5" type="ORF">PRVXH_002487</name>
</gene>
<dbReference type="EMBL" id="CP159485">
    <property type="protein sequence ID" value="XCI28526.1"/>
    <property type="molecule type" value="Genomic_DNA"/>
</dbReference>
<reference evidence="5" key="1">
    <citation type="journal article" date="2018" name="Antonie Van Leeuwenhoek">
        <title>Proteinivorax hydrogeniformans sp. nov., an anaerobic, haloalkaliphilic bacterium fermenting proteinaceous compounds with high hydrogen production.</title>
        <authorList>
            <person name="Boltyanskaya Y."/>
            <person name="Detkova E."/>
            <person name="Pimenov N."/>
            <person name="Kevbrin V."/>
        </authorList>
    </citation>
    <scope>NUCLEOTIDE SEQUENCE</scope>
    <source>
        <strain evidence="5">Z-710</strain>
    </source>
</reference>
<dbReference type="RefSeq" id="WP_353893080.1">
    <property type="nucleotide sequence ID" value="NZ_CP159485.1"/>
</dbReference>
<evidence type="ECO:0000259" key="4">
    <source>
        <dbReference type="PROSITE" id="PS50987"/>
    </source>
</evidence>
<keyword evidence="2" id="KW-0238">DNA-binding</keyword>
<dbReference type="InterPro" id="IPR036388">
    <property type="entry name" value="WH-like_DNA-bd_sf"/>
</dbReference>
<evidence type="ECO:0000313" key="5">
    <source>
        <dbReference type="EMBL" id="XCI28526.1"/>
    </source>
</evidence>
<dbReference type="GO" id="GO:0003677">
    <property type="term" value="F:DNA binding"/>
    <property type="evidence" value="ECO:0007669"/>
    <property type="project" value="UniProtKB-KW"/>
</dbReference>
<dbReference type="CDD" id="cd00090">
    <property type="entry name" value="HTH_ARSR"/>
    <property type="match status" value="1"/>
</dbReference>
<dbReference type="InterPro" id="IPR001845">
    <property type="entry name" value="HTH_ArsR_DNA-bd_dom"/>
</dbReference>
<dbReference type="NCBIfam" id="NF033788">
    <property type="entry name" value="HTH_metalloreg"/>
    <property type="match status" value="1"/>
</dbReference>
<dbReference type="AlphaFoldDB" id="A0AAU8HT22"/>
<dbReference type="Pfam" id="PF01022">
    <property type="entry name" value="HTH_5"/>
    <property type="match status" value="1"/>
</dbReference>
<keyword evidence="3" id="KW-0804">Transcription</keyword>
<protein>
    <submittedName>
        <fullName evidence="5">Metalloregulator ArsR/SmtB family transcription factor</fullName>
    </submittedName>
</protein>
<dbReference type="SUPFAM" id="SSF46785">
    <property type="entry name" value="Winged helix' DNA-binding domain"/>
    <property type="match status" value="1"/>
</dbReference>
<dbReference type="Gene3D" id="1.10.10.10">
    <property type="entry name" value="Winged helix-like DNA-binding domain superfamily/Winged helix DNA-binding domain"/>
    <property type="match status" value="1"/>
</dbReference>
<proteinExistence type="predicted"/>
<reference evidence="5" key="2">
    <citation type="submission" date="2024-06" db="EMBL/GenBank/DDBJ databases">
        <authorList>
            <person name="Petrova K.O."/>
            <person name="Toshchakov S.V."/>
            <person name="Boltjanskaja Y.V."/>
            <person name="Kevbrin V.V."/>
        </authorList>
    </citation>
    <scope>NUCLEOTIDE SEQUENCE</scope>
    <source>
        <strain evidence="5">Z-710</strain>
    </source>
</reference>
<dbReference type="PRINTS" id="PR00778">
    <property type="entry name" value="HTHARSR"/>
</dbReference>
<dbReference type="SMART" id="SM00418">
    <property type="entry name" value="HTH_ARSR"/>
    <property type="match status" value="1"/>
</dbReference>